<keyword evidence="2" id="KW-0645">Protease</keyword>
<dbReference type="PROSITE" id="PS50600">
    <property type="entry name" value="ULP_PROTEASE"/>
    <property type="match status" value="1"/>
</dbReference>
<evidence type="ECO:0000256" key="4">
    <source>
        <dbReference type="SAM" id="MobiDB-lite"/>
    </source>
</evidence>
<organism evidence="6 7">
    <name type="scientific">Mycena metata</name>
    <dbReference type="NCBI Taxonomy" id="1033252"/>
    <lineage>
        <taxon>Eukaryota</taxon>
        <taxon>Fungi</taxon>
        <taxon>Dikarya</taxon>
        <taxon>Basidiomycota</taxon>
        <taxon>Agaricomycotina</taxon>
        <taxon>Agaricomycetes</taxon>
        <taxon>Agaricomycetidae</taxon>
        <taxon>Agaricales</taxon>
        <taxon>Marasmiineae</taxon>
        <taxon>Mycenaceae</taxon>
        <taxon>Mycena</taxon>
    </lineage>
</organism>
<dbReference type="InterPro" id="IPR038765">
    <property type="entry name" value="Papain-like_cys_pep_sf"/>
</dbReference>
<dbReference type="InterPro" id="IPR003653">
    <property type="entry name" value="Peptidase_C48_C"/>
</dbReference>
<keyword evidence="3" id="KW-0378">Hydrolase</keyword>
<evidence type="ECO:0000256" key="2">
    <source>
        <dbReference type="ARBA" id="ARBA00022670"/>
    </source>
</evidence>
<accession>A0AAD7NHL2</accession>
<gene>
    <name evidence="6" type="ORF">B0H16DRAFT_1529232</name>
</gene>
<evidence type="ECO:0000259" key="5">
    <source>
        <dbReference type="PROSITE" id="PS50600"/>
    </source>
</evidence>
<dbReference type="EMBL" id="JARKIB010000032">
    <property type="protein sequence ID" value="KAJ7762565.1"/>
    <property type="molecule type" value="Genomic_DNA"/>
</dbReference>
<dbReference type="Pfam" id="PF02902">
    <property type="entry name" value="Peptidase_C48"/>
    <property type="match status" value="1"/>
</dbReference>
<dbReference type="GO" id="GO:0008234">
    <property type="term" value="F:cysteine-type peptidase activity"/>
    <property type="evidence" value="ECO:0007669"/>
    <property type="project" value="InterPro"/>
</dbReference>
<dbReference type="Gene3D" id="3.40.395.10">
    <property type="entry name" value="Adenoviral Proteinase, Chain A"/>
    <property type="match status" value="1"/>
</dbReference>
<dbReference type="GO" id="GO:0019783">
    <property type="term" value="F:ubiquitin-like protein peptidase activity"/>
    <property type="evidence" value="ECO:0007669"/>
    <property type="project" value="UniProtKB-ARBA"/>
</dbReference>
<feature type="region of interest" description="Disordered" evidence="4">
    <location>
        <begin position="648"/>
        <end position="700"/>
    </location>
</feature>
<evidence type="ECO:0000256" key="1">
    <source>
        <dbReference type="ARBA" id="ARBA00005234"/>
    </source>
</evidence>
<keyword evidence="7" id="KW-1185">Reference proteome</keyword>
<protein>
    <recommendedName>
        <fullName evidence="5">Ubiquitin-like protease family profile domain-containing protein</fullName>
    </recommendedName>
</protein>
<evidence type="ECO:0000313" key="6">
    <source>
        <dbReference type="EMBL" id="KAJ7762565.1"/>
    </source>
</evidence>
<proteinExistence type="inferred from homology"/>
<dbReference type="AlphaFoldDB" id="A0AAD7NHL2"/>
<comment type="similarity">
    <text evidence="1">Belongs to the peptidase C48 family.</text>
</comment>
<name>A0AAD7NHL2_9AGAR</name>
<evidence type="ECO:0000313" key="7">
    <source>
        <dbReference type="Proteomes" id="UP001215598"/>
    </source>
</evidence>
<sequence length="700" mass="79643">MDEFKRANSERERKKAEAEKAGSRRGKDDKRERKRRETEEVLEKRRQRLAEREAQDQVEELHFFGGVDDLTRWNDELYELREDEAQGFADIAMALSACLGSGTLVVPSYFSRMADALRTIDWNTPLTKIIEDANADKNNANGPFVDGSLFQHLYYYTKLIDPTSVMFIHRDEDINGRKHWLLFRTTDGDKLECWEPLGAGAHQKIRHHKKFVHDMWTVSHYLMGAEFSKIPQSSKYTVYPFGVQVDGTSCGFWASAACLLDISGVHVSDDKVVDTLKKLTASGVKNSLKEVWTSWRIGEEGLEEDALNRFLKPFKTQREAIMNSCIASRPPWISRAEEVVQKPLAKSEALRAKQNAPDAPAEDSDTYVDLAESTGLPQMAEMKTMADNFCLQLGKNRQKLAGLAAPLFAEHLNRISNLNGWFNVDIVSEWATHLNNNITQSDTVVLQVGFWNQLGTNSRRKKGKALIRWWDRWLAGTRKWFKLGHTSAIVLPIHVPSHWICGFIDFDYKYLAIFDSWKRSAVPDGDWRQSYHADIFRVLMEFIQRLFLSLENAIDWEEWSIDPCPENQPYQVNSVDCGPHTCFTMSCLAARQTTDRRNLNQIITPAAVQSFRYVVFSTFMKLPKAPIDAGDNEEVVNDSDRPILVDTSEESEVEASFPTLVDTPSPPAARSTSPLTSIAPSSPVGNQPVLPRRSERTKKN</sequence>
<comment type="caution">
    <text evidence="6">The sequence shown here is derived from an EMBL/GenBank/DDBJ whole genome shotgun (WGS) entry which is preliminary data.</text>
</comment>
<dbReference type="GO" id="GO:0006508">
    <property type="term" value="P:proteolysis"/>
    <property type="evidence" value="ECO:0007669"/>
    <property type="project" value="UniProtKB-KW"/>
</dbReference>
<feature type="domain" description="Ubiquitin-like protease family profile" evidence="5">
    <location>
        <begin position="405"/>
        <end position="588"/>
    </location>
</feature>
<reference evidence="6" key="1">
    <citation type="submission" date="2023-03" db="EMBL/GenBank/DDBJ databases">
        <title>Massive genome expansion in bonnet fungi (Mycena s.s.) driven by repeated elements and novel gene families across ecological guilds.</title>
        <authorList>
            <consortium name="Lawrence Berkeley National Laboratory"/>
            <person name="Harder C.B."/>
            <person name="Miyauchi S."/>
            <person name="Viragh M."/>
            <person name="Kuo A."/>
            <person name="Thoen E."/>
            <person name="Andreopoulos B."/>
            <person name="Lu D."/>
            <person name="Skrede I."/>
            <person name="Drula E."/>
            <person name="Henrissat B."/>
            <person name="Morin E."/>
            <person name="Kohler A."/>
            <person name="Barry K."/>
            <person name="LaButti K."/>
            <person name="Morin E."/>
            <person name="Salamov A."/>
            <person name="Lipzen A."/>
            <person name="Mereny Z."/>
            <person name="Hegedus B."/>
            <person name="Baldrian P."/>
            <person name="Stursova M."/>
            <person name="Weitz H."/>
            <person name="Taylor A."/>
            <person name="Grigoriev I.V."/>
            <person name="Nagy L.G."/>
            <person name="Martin F."/>
            <person name="Kauserud H."/>
        </authorList>
    </citation>
    <scope>NUCLEOTIDE SEQUENCE</scope>
    <source>
        <strain evidence="6">CBHHK182m</strain>
    </source>
</reference>
<feature type="region of interest" description="Disordered" evidence="4">
    <location>
        <begin position="1"/>
        <end position="42"/>
    </location>
</feature>
<feature type="compositionally biased region" description="Low complexity" evidence="4">
    <location>
        <begin position="668"/>
        <end position="677"/>
    </location>
</feature>
<dbReference type="Proteomes" id="UP001215598">
    <property type="component" value="Unassembled WGS sequence"/>
</dbReference>
<evidence type="ECO:0000256" key="3">
    <source>
        <dbReference type="ARBA" id="ARBA00022801"/>
    </source>
</evidence>
<dbReference type="SUPFAM" id="SSF54001">
    <property type="entry name" value="Cysteine proteinases"/>
    <property type="match status" value="1"/>
</dbReference>